<comment type="caution">
    <text evidence="1">The sequence shown here is derived from an EMBL/GenBank/DDBJ whole genome shotgun (WGS) entry which is preliminary data.</text>
</comment>
<dbReference type="EMBL" id="CM045767">
    <property type="protein sequence ID" value="KAI7996800.1"/>
    <property type="molecule type" value="Genomic_DNA"/>
</dbReference>
<dbReference type="Proteomes" id="UP001060215">
    <property type="component" value="Chromosome 10"/>
</dbReference>
<gene>
    <name evidence="1" type="ORF">LOK49_LG10G01657</name>
</gene>
<evidence type="ECO:0000313" key="1">
    <source>
        <dbReference type="EMBL" id="KAI7996800.1"/>
    </source>
</evidence>
<accession>A0ACC0G6Y7</accession>
<reference evidence="1 2" key="1">
    <citation type="journal article" date="2022" name="Plant J.">
        <title>Chromosome-level genome of Camellia lanceoleosa provides a valuable resource for understanding genome evolution and self-incompatibility.</title>
        <authorList>
            <person name="Gong W."/>
            <person name="Xiao S."/>
            <person name="Wang L."/>
            <person name="Liao Z."/>
            <person name="Chang Y."/>
            <person name="Mo W."/>
            <person name="Hu G."/>
            <person name="Li W."/>
            <person name="Zhao G."/>
            <person name="Zhu H."/>
            <person name="Hu X."/>
            <person name="Ji K."/>
            <person name="Xiang X."/>
            <person name="Song Q."/>
            <person name="Yuan D."/>
            <person name="Jin S."/>
            <person name="Zhang L."/>
        </authorList>
    </citation>
    <scope>NUCLEOTIDE SEQUENCE [LARGE SCALE GENOMIC DNA]</scope>
    <source>
        <strain evidence="1">SQ_2022a</strain>
    </source>
</reference>
<evidence type="ECO:0000313" key="2">
    <source>
        <dbReference type="Proteomes" id="UP001060215"/>
    </source>
</evidence>
<proteinExistence type="predicted"/>
<keyword evidence="2" id="KW-1185">Reference proteome</keyword>
<sequence length="826" mass="92717">MYRSMALVSKYGWTSTIPQPPFKLSSSFSLCLFLGLKIRASSFTPSLLLTVLLSLDITNKQTFLNTPADALTSYDLPSSSRRLLSQESTEVGGDGFPSWVANRQRKLLHNVVVAKDGSGKYKTISAALAKVPKKSNETFVIYIKAGVYVETMNVSKHMRNVFLIGDGPTKTKITESKSFVGSVNTYKTATVSADGEHFMVKDIEIENRTGSEMHQAVALCVSSDRVIIYNSQIDGYQDTLYAHTHRQFYRDCTISGTIEKKGIFFISMDVSAVCLLVSLMFLQHKPCLYNGKYATFWRYRRNHFSLQARYWEMLDHAETFARPYKEKACDDAELDAFPDVQTLRNFPKEELLGKVVLVRFDSRILLREELDQQSPSVSSALFTIKYLYDAGAKGLYQVKKAIKTNKKQFIAIIGGGKLLEKAAALHFLAARCDGLVFVGMMAFQIMHAQGLPVPKKLVERGAIKEALNLTQFAKFRSMPILFPKDFWCINDRLPKRIELFPAHNILDGWVPVDIGPKSLDEISSLLSECKKILWIGPVKFGLSSQDTSGATKLATMLDKLNRRNCDITVVGNMACQALTSVSTSVSSHNMVDNASVLWEILKGRKLPGLMALDRAYPFAIDWNATYTDPAHPLVVDIGSGNGLFLFRMARRRKDLNFLGLEINEKCPNPDFNKPEHRWSMLQRLLIEAIADLLASDGKVFLQSDIEAVAVRMKEQFVQYGKGKLAVMQDHGDANIGQGGWLKESPFGVWSDWEQHVIDRGAPIHVLGISTLEHLIVNFPVYILFGLLLSTNPRIMNLRCTFHILRCITGDLIPHFAIHIAAQFFRS</sequence>
<organism evidence="1 2">
    <name type="scientific">Camellia lanceoleosa</name>
    <dbReference type="NCBI Taxonomy" id="1840588"/>
    <lineage>
        <taxon>Eukaryota</taxon>
        <taxon>Viridiplantae</taxon>
        <taxon>Streptophyta</taxon>
        <taxon>Embryophyta</taxon>
        <taxon>Tracheophyta</taxon>
        <taxon>Spermatophyta</taxon>
        <taxon>Magnoliopsida</taxon>
        <taxon>eudicotyledons</taxon>
        <taxon>Gunneridae</taxon>
        <taxon>Pentapetalae</taxon>
        <taxon>asterids</taxon>
        <taxon>Ericales</taxon>
        <taxon>Theaceae</taxon>
        <taxon>Camellia</taxon>
    </lineage>
</organism>
<protein>
    <submittedName>
        <fullName evidence="1">Uncharacterized protein</fullName>
    </submittedName>
</protein>
<feature type="non-terminal residue" evidence="1">
    <location>
        <position position="826"/>
    </location>
</feature>
<name>A0ACC0G6Y7_9ERIC</name>